<evidence type="ECO:0000313" key="6">
    <source>
        <dbReference type="EMBL" id="KAF8389955.1"/>
    </source>
</evidence>
<evidence type="ECO:0000256" key="1">
    <source>
        <dbReference type="ARBA" id="ARBA00022723"/>
    </source>
</evidence>
<dbReference type="AlphaFoldDB" id="A0A834YN64"/>
<protein>
    <recommendedName>
        <fullName evidence="5">EF-hand domain-containing protein</fullName>
    </recommendedName>
</protein>
<dbReference type="GO" id="GO:0005509">
    <property type="term" value="F:calcium ion binding"/>
    <property type="evidence" value="ECO:0007669"/>
    <property type="project" value="InterPro"/>
</dbReference>
<dbReference type="Proteomes" id="UP000655225">
    <property type="component" value="Unassembled WGS sequence"/>
</dbReference>
<dbReference type="Gene3D" id="1.10.238.10">
    <property type="entry name" value="EF-hand"/>
    <property type="match status" value="2"/>
</dbReference>
<dbReference type="CDD" id="cd00051">
    <property type="entry name" value="EFh"/>
    <property type="match status" value="2"/>
</dbReference>
<evidence type="ECO:0000313" key="7">
    <source>
        <dbReference type="Proteomes" id="UP000655225"/>
    </source>
</evidence>
<dbReference type="FunFam" id="1.10.238.10:FF:000001">
    <property type="entry name" value="Calmodulin 1"/>
    <property type="match status" value="1"/>
</dbReference>
<accession>A0A834YN64</accession>
<evidence type="ECO:0000256" key="4">
    <source>
        <dbReference type="SAM" id="MobiDB-lite"/>
    </source>
</evidence>
<dbReference type="SMART" id="SM00054">
    <property type="entry name" value="EFh"/>
    <property type="match status" value="4"/>
</dbReference>
<dbReference type="InterPro" id="IPR039647">
    <property type="entry name" value="EF_hand_pair_protein_CML-like"/>
</dbReference>
<evidence type="ECO:0000256" key="2">
    <source>
        <dbReference type="ARBA" id="ARBA00022737"/>
    </source>
</evidence>
<keyword evidence="2" id="KW-0677">Repeat</keyword>
<feature type="domain" description="EF-hand" evidence="5">
    <location>
        <begin position="32"/>
        <end position="67"/>
    </location>
</feature>
<keyword evidence="7" id="KW-1185">Reference proteome</keyword>
<feature type="region of interest" description="Disordered" evidence="4">
    <location>
        <begin position="172"/>
        <end position="198"/>
    </location>
</feature>
<keyword evidence="1" id="KW-0479">Metal-binding</keyword>
<dbReference type="PROSITE" id="PS50222">
    <property type="entry name" value="EF_HAND_2"/>
    <property type="match status" value="4"/>
</dbReference>
<dbReference type="InterPro" id="IPR002048">
    <property type="entry name" value="EF_hand_dom"/>
</dbReference>
<dbReference type="OrthoDB" id="26525at2759"/>
<dbReference type="InterPro" id="IPR011992">
    <property type="entry name" value="EF-hand-dom_pair"/>
</dbReference>
<feature type="domain" description="EF-hand" evidence="5">
    <location>
        <begin position="68"/>
        <end position="103"/>
    </location>
</feature>
<dbReference type="PROSITE" id="PS00018">
    <property type="entry name" value="EF_HAND_1"/>
    <property type="match status" value="4"/>
</dbReference>
<sequence length="349" mass="38821">MGIRSFFSRKKKPKLNSSFLSESRPVSPNSRTPIEELEQVFKKFDVNGDGKISWSELGSIMGSLGHSATEDEWRRMVKEADSDGDGFIDLSEFIDLNTKGVDSTKVLQDVKDAFLVFDIDQNGSISPLELQKVLRSLGDEATISECKKMIAGVDCDGDGMISFEEFKTMMMGSGSSDSSNLESEEQPPPNGFSIFSDRRDEKNATDCDAFLEESLTVSPDPFSIASNKIARFRSCHLISESVDLGMPKHKMEDRMVNVERELGDIKTSIWALTESVKALVLQTELSRSHTRHGNHNHEGSEITNCNNFGGGRSIQEVKLRRSQIGRGLLVGYLKEYSSKVILKHDMSTV</sequence>
<evidence type="ECO:0000256" key="3">
    <source>
        <dbReference type="ARBA" id="ARBA00022837"/>
    </source>
</evidence>
<evidence type="ECO:0000259" key="5">
    <source>
        <dbReference type="PROSITE" id="PS50222"/>
    </source>
</evidence>
<name>A0A834YN64_TETSI</name>
<reference evidence="6 7" key="1">
    <citation type="submission" date="2020-04" db="EMBL/GenBank/DDBJ databases">
        <title>Plant Genome Project.</title>
        <authorList>
            <person name="Zhang R.-G."/>
        </authorList>
    </citation>
    <scope>NUCLEOTIDE SEQUENCE [LARGE SCALE GENOMIC DNA]</scope>
    <source>
        <strain evidence="6">YNK0</strain>
        <tissue evidence="6">Leaf</tissue>
    </source>
</reference>
<dbReference type="PANTHER" id="PTHR10891">
    <property type="entry name" value="EF-HAND CALCIUM-BINDING DOMAIN CONTAINING PROTEIN"/>
    <property type="match status" value="1"/>
</dbReference>
<dbReference type="EMBL" id="JABCRI010000018">
    <property type="protein sequence ID" value="KAF8389955.1"/>
    <property type="molecule type" value="Genomic_DNA"/>
</dbReference>
<keyword evidence="3" id="KW-0106">Calcium</keyword>
<gene>
    <name evidence="6" type="ORF">HHK36_024475</name>
</gene>
<feature type="domain" description="EF-hand" evidence="5">
    <location>
        <begin position="105"/>
        <end position="140"/>
    </location>
</feature>
<organism evidence="6 7">
    <name type="scientific">Tetracentron sinense</name>
    <name type="common">Spur-leaf</name>
    <dbReference type="NCBI Taxonomy" id="13715"/>
    <lineage>
        <taxon>Eukaryota</taxon>
        <taxon>Viridiplantae</taxon>
        <taxon>Streptophyta</taxon>
        <taxon>Embryophyta</taxon>
        <taxon>Tracheophyta</taxon>
        <taxon>Spermatophyta</taxon>
        <taxon>Magnoliopsida</taxon>
        <taxon>Trochodendrales</taxon>
        <taxon>Trochodendraceae</taxon>
        <taxon>Tetracentron</taxon>
    </lineage>
</organism>
<feature type="region of interest" description="Disordered" evidence="4">
    <location>
        <begin position="1"/>
        <end position="31"/>
    </location>
</feature>
<comment type="caution">
    <text evidence="6">The sequence shown here is derived from an EMBL/GenBank/DDBJ whole genome shotgun (WGS) entry which is preliminary data.</text>
</comment>
<feature type="compositionally biased region" description="Polar residues" evidence="4">
    <location>
        <begin position="15"/>
        <end position="31"/>
    </location>
</feature>
<dbReference type="Pfam" id="PF13499">
    <property type="entry name" value="EF-hand_7"/>
    <property type="match status" value="2"/>
</dbReference>
<proteinExistence type="predicted"/>
<dbReference type="SUPFAM" id="SSF47473">
    <property type="entry name" value="EF-hand"/>
    <property type="match status" value="1"/>
</dbReference>
<feature type="domain" description="EF-hand" evidence="5">
    <location>
        <begin position="141"/>
        <end position="176"/>
    </location>
</feature>
<dbReference type="InterPro" id="IPR018247">
    <property type="entry name" value="EF_Hand_1_Ca_BS"/>
</dbReference>